<dbReference type="RefSeq" id="WP_138536850.1">
    <property type="nucleotide sequence ID" value="NZ_VANR01000006.1"/>
</dbReference>
<dbReference type="PANTHER" id="PTHR38657:SF1">
    <property type="entry name" value="SLR1343 PROTEIN"/>
    <property type="match status" value="1"/>
</dbReference>
<proteinExistence type="predicted"/>
<dbReference type="Gene3D" id="1.10.579.10">
    <property type="entry name" value="DNA Cyclobutane Dipyrimidine Photolyase, subunit A, domain 3"/>
    <property type="match status" value="1"/>
</dbReference>
<evidence type="ECO:0000313" key="2">
    <source>
        <dbReference type="Proteomes" id="UP000307140"/>
    </source>
</evidence>
<sequence>MKTLRLLLGDQLNSEHSWYDKTDKNTIYCFFEMRQETDYTTHHIQKIVGFFAAMRNFAEELKKANHNVIYFKINHKKNTQSLTDNLSLLIKENNIEKFEYQLPDEYRLDKQLKDYCKTLSIENQVFSTEHFYTERNDLKTFFKGKKQFLMETFYREMRKKHQILIVNDQPEGGKWNYDASNRKKWKGDALIPPAKTFDINVEDIIADIEKADIKSTGKINAKYFEYPISRKQSLAQLNYFCEHLLVHFGDYQDAMHTDHYYLFHSRISFAMNTKMISPKEIINKVLETYRAEKETIDISQVEGFIRQILGWREYMRGMYWMLMPDYKKENQLKNTNKLPDFFWTGNTKMNCLKNAINNSLDNGYAHHIQRLMITGNFALLTQIHPDEVDAWYLGIYVDAIEWVQLPNTRGMSQFADGGKIATKPYVSSGSYIHKMSNYCDTCFYKKNKKFEKNACPFNTLYWNFLDEKQEQLSGIFRMKMMYSLLHKMSSDERVKIKEKANHILTNLNEY</sequence>
<dbReference type="Pfam" id="PF04244">
    <property type="entry name" value="DPRP"/>
    <property type="match status" value="1"/>
</dbReference>
<reference evidence="1 2" key="1">
    <citation type="submission" date="2019-05" db="EMBL/GenBank/DDBJ databases">
        <title>Polaribacter aestuariivivens sp. nov., isolated from a tidal flat.</title>
        <authorList>
            <person name="Yoon J.-H."/>
        </authorList>
    </citation>
    <scope>NUCLEOTIDE SEQUENCE [LARGE SCALE GENOMIC DNA]</scope>
    <source>
        <strain evidence="1 2">DBTF-3</strain>
    </source>
</reference>
<dbReference type="InterPro" id="IPR036134">
    <property type="entry name" value="Crypto/Photolyase_FAD-like_sf"/>
</dbReference>
<dbReference type="Proteomes" id="UP000307140">
    <property type="component" value="Unassembled WGS sequence"/>
</dbReference>
<dbReference type="AlphaFoldDB" id="A0A5S3N6N0"/>
<dbReference type="EMBL" id="VANR01000006">
    <property type="protein sequence ID" value="TMM29099.1"/>
    <property type="molecule type" value="Genomic_DNA"/>
</dbReference>
<dbReference type="InterPro" id="IPR007357">
    <property type="entry name" value="PhrB-like"/>
</dbReference>
<dbReference type="Gene3D" id="1.25.40.80">
    <property type="match status" value="1"/>
</dbReference>
<protein>
    <submittedName>
        <fullName evidence="1">Cryptochrome/photolyase family protein</fullName>
    </submittedName>
</protein>
<name>A0A5S3N6N0_9FLAO</name>
<comment type="caution">
    <text evidence="1">The sequence shown here is derived from an EMBL/GenBank/DDBJ whole genome shotgun (WGS) entry which is preliminary data.</text>
</comment>
<dbReference type="InterPro" id="IPR014729">
    <property type="entry name" value="Rossmann-like_a/b/a_fold"/>
</dbReference>
<organism evidence="1 2">
    <name type="scientific">Polaribacter aestuariivivens</name>
    <dbReference type="NCBI Taxonomy" id="2304626"/>
    <lineage>
        <taxon>Bacteria</taxon>
        <taxon>Pseudomonadati</taxon>
        <taxon>Bacteroidota</taxon>
        <taxon>Flavobacteriia</taxon>
        <taxon>Flavobacteriales</taxon>
        <taxon>Flavobacteriaceae</taxon>
    </lineage>
</organism>
<gene>
    <name evidence="1" type="ORF">FDT66_11975</name>
</gene>
<dbReference type="OrthoDB" id="5288100at2"/>
<evidence type="ECO:0000313" key="1">
    <source>
        <dbReference type="EMBL" id="TMM29099.1"/>
    </source>
</evidence>
<dbReference type="SUPFAM" id="SSF48173">
    <property type="entry name" value="Cryptochrome/photolyase FAD-binding domain"/>
    <property type="match status" value="1"/>
</dbReference>
<keyword evidence="2" id="KW-1185">Reference proteome</keyword>
<dbReference type="Gene3D" id="3.40.50.620">
    <property type="entry name" value="HUPs"/>
    <property type="match status" value="1"/>
</dbReference>
<dbReference type="InterPro" id="IPR052551">
    <property type="entry name" value="UV-DNA_repair_photolyase"/>
</dbReference>
<dbReference type="PANTHER" id="PTHR38657">
    <property type="entry name" value="SLR1343 PROTEIN"/>
    <property type="match status" value="1"/>
</dbReference>
<accession>A0A5S3N6N0</accession>
<dbReference type="GO" id="GO:0016829">
    <property type="term" value="F:lyase activity"/>
    <property type="evidence" value="ECO:0007669"/>
    <property type="project" value="UniProtKB-KW"/>
</dbReference>
<dbReference type="Gene3D" id="1.10.10.1710">
    <property type="entry name" value="Deoxyribodipyrimidine photolyase-related"/>
    <property type="match status" value="1"/>
</dbReference>
<keyword evidence="1" id="KW-0456">Lyase</keyword>